<evidence type="ECO:0000256" key="3">
    <source>
        <dbReference type="SAM" id="Phobius"/>
    </source>
</evidence>
<dbReference type="UniPathway" id="UPA00196"/>
<dbReference type="InterPro" id="IPR019328">
    <property type="entry name" value="PIGH-H_dom"/>
</dbReference>
<keyword evidence="3" id="KW-0472">Membrane</keyword>
<comment type="similarity">
    <text evidence="2">Belongs to the PIGH family.</text>
</comment>
<comment type="pathway">
    <text evidence="1">Glycolipid biosynthesis; glycosylphosphatidylinositol-anchor biosynthesis.</text>
</comment>
<dbReference type="PANTHER" id="PTHR15231:SF1">
    <property type="entry name" value="PHOSPHATIDYLINOSITOL N-ACETYLGLUCOSAMINYLTRANSFERASE SUBUNIT H"/>
    <property type="match status" value="1"/>
</dbReference>
<dbReference type="GO" id="GO:0000506">
    <property type="term" value="C:glycosylphosphatidylinositol-N-acetylglucosaminyltransferase (GPI-GnT) complex"/>
    <property type="evidence" value="ECO:0007669"/>
    <property type="project" value="InterPro"/>
</dbReference>
<evidence type="ECO:0000313" key="5">
    <source>
        <dbReference type="EMBL" id="CAE1232685.1"/>
    </source>
</evidence>
<name>A0A812BL30_ACAPH</name>
<evidence type="ECO:0000256" key="1">
    <source>
        <dbReference type="ARBA" id="ARBA00004687"/>
    </source>
</evidence>
<feature type="transmembrane region" description="Helical" evidence="3">
    <location>
        <begin position="54"/>
        <end position="72"/>
    </location>
</feature>
<sequence length="170" mass="19902">MLRHDIRFAHKNYGRQGSEFVIEHPQLHIFRMLYSTPLVTFVAYLLNLSEWDESSLYIVFVILLCLFVIKLYRKVLTESVLFLTAMGVQIETRFLLGYCTTRFIDMANIKDIVILEAVNMHHIIFYLALLLQKKEKQLTGVLPLFTHSWPKLSILQTLCETVHNKFPNLG</sequence>
<comment type="caution">
    <text evidence="5">The sequence shown here is derived from an EMBL/GenBank/DDBJ whole genome shotgun (WGS) entry which is preliminary data.</text>
</comment>
<evidence type="ECO:0000259" key="4">
    <source>
        <dbReference type="Pfam" id="PF10181"/>
    </source>
</evidence>
<proteinExistence type="inferred from homology"/>
<dbReference type="PANTHER" id="PTHR15231">
    <property type="entry name" value="PHOSPHATIDYLINOSITOL N-ACETYLGLUCOSAMINYLTRANSFERASE SUBUNIT H"/>
    <property type="match status" value="1"/>
</dbReference>
<accession>A0A812BL30</accession>
<dbReference type="AlphaFoldDB" id="A0A812BL30"/>
<evidence type="ECO:0000256" key="2">
    <source>
        <dbReference type="ARBA" id="ARBA00009610"/>
    </source>
</evidence>
<organism evidence="5 6">
    <name type="scientific">Acanthosepion pharaonis</name>
    <name type="common">Pharaoh cuttlefish</name>
    <name type="synonym">Sepia pharaonis</name>
    <dbReference type="NCBI Taxonomy" id="158019"/>
    <lineage>
        <taxon>Eukaryota</taxon>
        <taxon>Metazoa</taxon>
        <taxon>Spiralia</taxon>
        <taxon>Lophotrochozoa</taxon>
        <taxon>Mollusca</taxon>
        <taxon>Cephalopoda</taxon>
        <taxon>Coleoidea</taxon>
        <taxon>Decapodiformes</taxon>
        <taxon>Sepiida</taxon>
        <taxon>Sepiina</taxon>
        <taxon>Sepiidae</taxon>
        <taxon>Acanthosepion</taxon>
    </lineage>
</organism>
<keyword evidence="3" id="KW-1133">Transmembrane helix</keyword>
<keyword evidence="6" id="KW-1185">Reference proteome</keyword>
<feature type="transmembrane region" description="Helical" evidence="3">
    <location>
        <begin position="29"/>
        <end position="48"/>
    </location>
</feature>
<gene>
    <name evidence="5" type="ORF">SPHA_18648</name>
</gene>
<protein>
    <recommendedName>
        <fullName evidence="4">Phosphatidylinositol N-acetylglucosaminyltransferase subunit H conserved domain-containing protein</fullName>
    </recommendedName>
</protein>
<evidence type="ECO:0000313" key="6">
    <source>
        <dbReference type="Proteomes" id="UP000597762"/>
    </source>
</evidence>
<dbReference type="GO" id="GO:0006506">
    <property type="term" value="P:GPI anchor biosynthetic process"/>
    <property type="evidence" value="ECO:0007669"/>
    <property type="project" value="UniProtKB-UniPathway"/>
</dbReference>
<keyword evidence="3" id="KW-0812">Transmembrane</keyword>
<feature type="domain" description="Phosphatidylinositol N-acetylglucosaminyltransferase subunit H conserved" evidence="4">
    <location>
        <begin position="79"/>
        <end position="138"/>
    </location>
</feature>
<reference evidence="5" key="1">
    <citation type="submission" date="2021-01" db="EMBL/GenBank/DDBJ databases">
        <authorList>
            <person name="Li R."/>
            <person name="Bekaert M."/>
        </authorList>
    </citation>
    <scope>NUCLEOTIDE SEQUENCE</scope>
    <source>
        <strain evidence="5">Farmed</strain>
    </source>
</reference>
<dbReference type="OrthoDB" id="6256716at2759"/>
<dbReference type="Proteomes" id="UP000597762">
    <property type="component" value="Unassembled WGS sequence"/>
</dbReference>
<dbReference type="EMBL" id="CAHIKZ030000672">
    <property type="protein sequence ID" value="CAE1232685.1"/>
    <property type="molecule type" value="Genomic_DNA"/>
</dbReference>
<dbReference type="Pfam" id="PF10181">
    <property type="entry name" value="PIG-H"/>
    <property type="match status" value="1"/>
</dbReference>
<dbReference type="InterPro" id="IPR044215">
    <property type="entry name" value="PIG-H"/>
</dbReference>